<feature type="binding site" description="axial binding residue" evidence="12">
    <location>
        <position position="266"/>
    </location>
    <ligand>
        <name>heme</name>
        <dbReference type="ChEBI" id="CHEBI:30413"/>
    </ligand>
    <ligandPart>
        <name>Fe</name>
        <dbReference type="ChEBI" id="CHEBI:18248"/>
    </ligandPart>
</feature>
<dbReference type="Proteomes" id="UP001595887">
    <property type="component" value="Unassembled WGS sequence"/>
</dbReference>
<accession>A0ABV8RD49</accession>
<evidence type="ECO:0000256" key="9">
    <source>
        <dbReference type="ARBA" id="ARBA00023136"/>
    </source>
</evidence>
<evidence type="ECO:0000313" key="13">
    <source>
        <dbReference type="EMBL" id="MFC4291268.1"/>
    </source>
</evidence>
<evidence type="ECO:0000313" key="14">
    <source>
        <dbReference type="Proteomes" id="UP001595887"/>
    </source>
</evidence>
<feature type="transmembrane region" description="Helical" evidence="12">
    <location>
        <begin position="132"/>
        <end position="150"/>
    </location>
</feature>
<evidence type="ECO:0000256" key="5">
    <source>
        <dbReference type="ARBA" id="ARBA00022989"/>
    </source>
</evidence>
<evidence type="ECO:0000256" key="10">
    <source>
        <dbReference type="ARBA" id="ARBA00044501"/>
    </source>
</evidence>
<evidence type="ECO:0000256" key="3">
    <source>
        <dbReference type="ARBA" id="ARBA00022692"/>
    </source>
</evidence>
<evidence type="ECO:0000256" key="2">
    <source>
        <dbReference type="ARBA" id="ARBA00004141"/>
    </source>
</evidence>
<keyword evidence="5 12" id="KW-1133">Transmembrane helix</keyword>
<gene>
    <name evidence="12" type="primary">ctaA</name>
    <name evidence="13" type="ORF">ACFOWX_02450</name>
</gene>
<dbReference type="InterPro" id="IPR003780">
    <property type="entry name" value="COX15/CtaA_fam"/>
</dbReference>
<evidence type="ECO:0000256" key="1">
    <source>
        <dbReference type="ARBA" id="ARBA00001970"/>
    </source>
</evidence>
<feature type="transmembrane region" description="Helical" evidence="12">
    <location>
        <begin position="102"/>
        <end position="120"/>
    </location>
</feature>
<dbReference type="PANTHER" id="PTHR23289:SF2">
    <property type="entry name" value="CYTOCHROME C OXIDASE ASSEMBLY PROTEIN COX15 HOMOLOG"/>
    <property type="match status" value="1"/>
</dbReference>
<feature type="transmembrane region" description="Helical" evidence="12">
    <location>
        <begin position="202"/>
        <end position="223"/>
    </location>
</feature>
<feature type="binding site" description="axial binding residue" evidence="12">
    <location>
        <position position="328"/>
    </location>
    <ligand>
        <name>heme</name>
        <dbReference type="ChEBI" id="CHEBI:30413"/>
    </ligand>
    <ligandPart>
        <name>Fe</name>
        <dbReference type="ChEBI" id="CHEBI:18248"/>
    </ligandPart>
</feature>
<keyword evidence="4 12" id="KW-0479">Metal-binding</keyword>
<keyword evidence="3 12" id="KW-0812">Transmembrane</keyword>
<keyword evidence="7 12" id="KW-0408">Iron</keyword>
<evidence type="ECO:0000256" key="11">
    <source>
        <dbReference type="ARBA" id="ARBA00048044"/>
    </source>
</evidence>
<evidence type="ECO:0000256" key="6">
    <source>
        <dbReference type="ARBA" id="ARBA00023002"/>
    </source>
</evidence>
<keyword evidence="12" id="KW-1003">Cell membrane</keyword>
<comment type="cofactor">
    <cofactor evidence="1 12">
        <name>heme b</name>
        <dbReference type="ChEBI" id="CHEBI:60344"/>
    </cofactor>
</comment>
<comment type="similarity">
    <text evidence="12">Belongs to the COX15/CtaA family. Type 2 subfamily.</text>
</comment>
<comment type="subcellular location">
    <subcellularLocation>
        <location evidence="12">Cell membrane</location>
        <topology evidence="12">Multi-pass membrane protein</topology>
    </subcellularLocation>
    <subcellularLocation>
        <location evidence="2">Membrane</location>
        <topology evidence="2">Multi-pass membrane protein</topology>
    </subcellularLocation>
</comment>
<evidence type="ECO:0000256" key="7">
    <source>
        <dbReference type="ARBA" id="ARBA00023004"/>
    </source>
</evidence>
<feature type="transmembrane region" description="Helical" evidence="12">
    <location>
        <begin position="20"/>
        <end position="40"/>
    </location>
</feature>
<dbReference type="PANTHER" id="PTHR23289">
    <property type="entry name" value="CYTOCHROME C OXIDASE ASSEMBLY PROTEIN COX15"/>
    <property type="match status" value="1"/>
</dbReference>
<evidence type="ECO:0000256" key="8">
    <source>
        <dbReference type="ARBA" id="ARBA00023133"/>
    </source>
</evidence>
<feature type="transmembrane region" description="Helical" evidence="12">
    <location>
        <begin position="170"/>
        <end position="190"/>
    </location>
</feature>
<evidence type="ECO:0000256" key="12">
    <source>
        <dbReference type="HAMAP-Rule" id="MF_01665"/>
    </source>
</evidence>
<proteinExistence type="inferred from homology"/>
<keyword evidence="8 12" id="KW-0350">Heme biosynthesis</keyword>
<dbReference type="InterPro" id="IPR023754">
    <property type="entry name" value="HemeA_Synthase_type2"/>
</dbReference>
<comment type="catalytic activity">
    <reaction evidence="11">
        <text>Fe(II)-heme o + 2 A + H2O = Fe(II)-heme a + 2 AH2</text>
        <dbReference type="Rhea" id="RHEA:63388"/>
        <dbReference type="ChEBI" id="CHEBI:13193"/>
        <dbReference type="ChEBI" id="CHEBI:15377"/>
        <dbReference type="ChEBI" id="CHEBI:17499"/>
        <dbReference type="ChEBI" id="CHEBI:60530"/>
        <dbReference type="ChEBI" id="CHEBI:61715"/>
        <dbReference type="EC" id="1.17.99.9"/>
    </reaction>
    <physiologicalReaction direction="left-to-right" evidence="11">
        <dbReference type="Rhea" id="RHEA:63389"/>
    </physiologicalReaction>
</comment>
<dbReference type="RefSeq" id="WP_381420933.1">
    <property type="nucleotide sequence ID" value="NZ_JBHSDH010000010.1"/>
</dbReference>
<feature type="transmembrane region" description="Helical" evidence="12">
    <location>
        <begin position="292"/>
        <end position="314"/>
    </location>
</feature>
<sequence>MNDIAQNVNLKARPNALANWLFFVASLVFAMVVVGGITRLTESGLSITEWKPVTGALPPLNEADWLSEFEKYRTTTEYQQVNAGMSLADFKFIYFWEWAHRLLARLVGVAFALPFLWFLVKGAIPKGYIVRLVPLFLLGGLQGVIGWWMVVSGLADRTDVSHFRLATHLLLALFILASLVWTALDLKALAADRNAPRSRLTGFALIVIVILLIQLLFGAYVAGMNAGQVANTWPLMNDHFVPEGIEWTQGVVFAVLNDPFLVHFIHRWWAWVAVAALILMARRLKKMGARRISVAIHVAFGTQILLGISTVMSGVNITNFAITLAVLHQAVGALLVASVAWGAHRLGTAPGREPSIAGGGMAPGQVTAA</sequence>
<dbReference type="HAMAP" id="MF_01665">
    <property type="entry name" value="HemeA_synth_type2"/>
    <property type="match status" value="1"/>
</dbReference>
<feature type="transmembrane region" description="Helical" evidence="12">
    <location>
        <begin position="260"/>
        <end position="280"/>
    </location>
</feature>
<keyword evidence="14" id="KW-1185">Reference proteome</keyword>
<protein>
    <recommendedName>
        <fullName evidence="12">Heme A synthase</fullName>
        <shortName evidence="12">HAS</shortName>
        <ecNumber evidence="12">1.17.99.9</ecNumber>
    </recommendedName>
    <alternativeName>
        <fullName evidence="12">Cytochrome aa3-controlling protein</fullName>
    </alternativeName>
</protein>
<organism evidence="13 14">
    <name type="scientific">Sphingorhabdus arenilitoris</name>
    <dbReference type="NCBI Taxonomy" id="1490041"/>
    <lineage>
        <taxon>Bacteria</taxon>
        <taxon>Pseudomonadati</taxon>
        <taxon>Pseudomonadota</taxon>
        <taxon>Alphaproteobacteria</taxon>
        <taxon>Sphingomonadales</taxon>
        <taxon>Sphingomonadaceae</taxon>
        <taxon>Sphingorhabdus</taxon>
    </lineage>
</organism>
<keyword evidence="9 12" id="KW-0472">Membrane</keyword>
<comment type="caution">
    <text evidence="13">The sequence shown here is derived from an EMBL/GenBank/DDBJ whole genome shotgun (WGS) entry which is preliminary data.</text>
</comment>
<reference evidence="14" key="1">
    <citation type="journal article" date="2019" name="Int. J. Syst. Evol. Microbiol.">
        <title>The Global Catalogue of Microorganisms (GCM) 10K type strain sequencing project: providing services to taxonomists for standard genome sequencing and annotation.</title>
        <authorList>
            <consortium name="The Broad Institute Genomics Platform"/>
            <consortium name="The Broad Institute Genome Sequencing Center for Infectious Disease"/>
            <person name="Wu L."/>
            <person name="Ma J."/>
        </authorList>
    </citation>
    <scope>NUCLEOTIDE SEQUENCE [LARGE SCALE GENOMIC DNA]</scope>
    <source>
        <strain evidence="14">CECT 8531</strain>
    </source>
</reference>
<dbReference type="Pfam" id="PF02628">
    <property type="entry name" value="COX15-CtaA"/>
    <property type="match status" value="1"/>
</dbReference>
<comment type="pathway">
    <text evidence="10 12">Porphyrin-containing compound metabolism; heme A biosynthesis; heme A from heme O: step 1/1.</text>
</comment>
<keyword evidence="6 12" id="KW-0560">Oxidoreductase</keyword>
<feature type="transmembrane region" description="Helical" evidence="12">
    <location>
        <begin position="320"/>
        <end position="343"/>
    </location>
</feature>
<comment type="function">
    <text evidence="12">Catalyzes the conversion of heme O to heme A by two successive hydroxylations of the methyl group at C8. The first hydroxylation forms heme I, the second hydroxylation results in an unstable dihydroxymethyl group, which spontaneously dehydrates, resulting in the formyl group of heme A.</text>
</comment>
<dbReference type="EMBL" id="JBHSDH010000010">
    <property type="protein sequence ID" value="MFC4291268.1"/>
    <property type="molecule type" value="Genomic_DNA"/>
</dbReference>
<comment type="subunit">
    <text evidence="12">Interacts with CtaB.</text>
</comment>
<name>A0ABV8RD49_9SPHN</name>
<evidence type="ECO:0000256" key="4">
    <source>
        <dbReference type="ARBA" id="ARBA00022723"/>
    </source>
</evidence>
<dbReference type="EC" id="1.17.99.9" evidence="12"/>